<dbReference type="AlphaFoldDB" id="A0A084SNJ3"/>
<dbReference type="Pfam" id="PF13489">
    <property type="entry name" value="Methyltransf_23"/>
    <property type="match status" value="1"/>
</dbReference>
<dbReference type="SUPFAM" id="SSF53335">
    <property type="entry name" value="S-adenosyl-L-methionine-dependent methyltransferases"/>
    <property type="match status" value="1"/>
</dbReference>
<evidence type="ECO:0000256" key="1">
    <source>
        <dbReference type="ARBA" id="ARBA00022603"/>
    </source>
</evidence>
<dbReference type="CDD" id="cd02440">
    <property type="entry name" value="AdoMet_MTases"/>
    <property type="match status" value="1"/>
</dbReference>
<dbReference type="Proteomes" id="UP000028547">
    <property type="component" value="Unassembled WGS sequence"/>
</dbReference>
<dbReference type="GO" id="GO:0008168">
    <property type="term" value="F:methyltransferase activity"/>
    <property type="evidence" value="ECO:0007669"/>
    <property type="project" value="UniProtKB-KW"/>
</dbReference>
<dbReference type="PANTHER" id="PTHR43464:SF19">
    <property type="entry name" value="UBIQUINONE BIOSYNTHESIS O-METHYLTRANSFERASE, MITOCHONDRIAL"/>
    <property type="match status" value="1"/>
</dbReference>
<keyword evidence="2 4" id="KW-0808">Transferase</keyword>
<keyword evidence="3" id="KW-0949">S-adenosyl-L-methionine</keyword>
<evidence type="ECO:0000313" key="5">
    <source>
        <dbReference type="Proteomes" id="UP000028547"/>
    </source>
</evidence>
<dbReference type="PANTHER" id="PTHR43464">
    <property type="entry name" value="METHYLTRANSFERASE"/>
    <property type="match status" value="1"/>
</dbReference>
<accession>A0A084SNJ3</accession>
<proteinExistence type="predicted"/>
<dbReference type="EMBL" id="JPMI01000227">
    <property type="protein sequence ID" value="KFA90028.1"/>
    <property type="molecule type" value="Genomic_DNA"/>
</dbReference>
<gene>
    <name evidence="4" type="ORF">Q664_31105</name>
</gene>
<reference evidence="4 5" key="1">
    <citation type="submission" date="2014-07" db="EMBL/GenBank/DDBJ databases">
        <title>Draft Genome Sequence of Gephyronic Acid Producer, Cystobacter violaceus Strain Cb vi76.</title>
        <authorList>
            <person name="Stevens D.C."/>
            <person name="Young J."/>
            <person name="Carmichael R."/>
            <person name="Tan J."/>
            <person name="Taylor R.E."/>
        </authorList>
    </citation>
    <scope>NUCLEOTIDE SEQUENCE [LARGE SCALE GENOMIC DNA]</scope>
    <source>
        <strain evidence="4 5">Cb vi76</strain>
    </source>
</reference>
<organism evidence="4 5">
    <name type="scientific">Archangium violaceum Cb vi76</name>
    <dbReference type="NCBI Taxonomy" id="1406225"/>
    <lineage>
        <taxon>Bacteria</taxon>
        <taxon>Pseudomonadati</taxon>
        <taxon>Myxococcota</taxon>
        <taxon>Myxococcia</taxon>
        <taxon>Myxococcales</taxon>
        <taxon>Cystobacterineae</taxon>
        <taxon>Archangiaceae</taxon>
        <taxon>Archangium</taxon>
    </lineage>
</organism>
<dbReference type="RefSeq" id="WP_043403512.1">
    <property type="nucleotide sequence ID" value="NZ_JPMI01000227.1"/>
</dbReference>
<comment type="caution">
    <text evidence="4">The sequence shown here is derived from an EMBL/GenBank/DDBJ whole genome shotgun (WGS) entry which is preliminary data.</text>
</comment>
<keyword evidence="1 4" id="KW-0489">Methyltransferase</keyword>
<dbReference type="Gene3D" id="3.40.50.150">
    <property type="entry name" value="Vaccinia Virus protein VP39"/>
    <property type="match status" value="1"/>
</dbReference>
<dbReference type="GO" id="GO:0032259">
    <property type="term" value="P:methylation"/>
    <property type="evidence" value="ECO:0007669"/>
    <property type="project" value="UniProtKB-KW"/>
</dbReference>
<evidence type="ECO:0000313" key="4">
    <source>
        <dbReference type="EMBL" id="KFA90028.1"/>
    </source>
</evidence>
<protein>
    <submittedName>
        <fullName evidence="4">SAM-dependent methyltransferase</fullName>
    </submittedName>
</protein>
<name>A0A084SNJ3_9BACT</name>
<dbReference type="InterPro" id="IPR029063">
    <property type="entry name" value="SAM-dependent_MTases_sf"/>
</dbReference>
<evidence type="ECO:0000256" key="2">
    <source>
        <dbReference type="ARBA" id="ARBA00022679"/>
    </source>
</evidence>
<evidence type="ECO:0000256" key="3">
    <source>
        <dbReference type="ARBA" id="ARBA00022691"/>
    </source>
</evidence>
<sequence length="230" mass="24537">MNAPLAPALALFSHLPLSERFHVHARAFSAPLEAVASRVPSGGTVADVGCGHGLLSALLALGDSRRIVHGVDPDPRKIEWARSGPGRLPNVKAEVGTVESLAERLPGQFDAVVVSDVLYLLPVERWPGFLREARRLLRPGGRLLLKEAEGDHSWKHYKCLAQEVVMVKLLGRTKAGGALVLQPREAMEALLRQAGFTPRETVELGAGYSTPHILYVAEATAGDGAASSAP</sequence>